<sequence length="209" mass="21359">MTMSGADLLSVGSLLVGVGPGLITAAGDDDAIVVDCTGLTIAPAALVRSKCPDLTAGQVINRLIKSAATFAHHKGLKAPGEEYGYGIVRPYSALTMDIPAGPQKNPLGKLTLAVPAPPGASIADAPVQTSSRNLLVLVGGVAAVVVVGAIVFALLRSRRNGGPGAGSGGDAQYPMYPPAQQFYPNTNPYQGQPPQHPNPYTHQPPHQGQ</sequence>
<accession>A0AB39NDK3</accession>
<keyword evidence="2" id="KW-0472">Membrane</keyword>
<proteinExistence type="predicted"/>
<dbReference type="RefSeq" id="WP_369275508.1">
    <property type="nucleotide sequence ID" value="NZ_CP163432.1"/>
</dbReference>
<feature type="compositionally biased region" description="Polar residues" evidence="1">
    <location>
        <begin position="182"/>
        <end position="209"/>
    </location>
</feature>
<evidence type="ECO:0000256" key="2">
    <source>
        <dbReference type="SAM" id="Phobius"/>
    </source>
</evidence>
<name>A0AB39NDK3_9ACTN</name>
<dbReference type="GO" id="GO:0006508">
    <property type="term" value="P:proteolysis"/>
    <property type="evidence" value="ECO:0007669"/>
    <property type="project" value="InterPro"/>
</dbReference>
<dbReference type="EMBL" id="CP163432">
    <property type="protein sequence ID" value="XDQ15576.1"/>
    <property type="molecule type" value="Genomic_DNA"/>
</dbReference>
<reference evidence="3" key="1">
    <citation type="submission" date="2024-07" db="EMBL/GenBank/DDBJ databases">
        <authorList>
            <person name="Yu S.T."/>
        </authorList>
    </citation>
    <scope>NUCLEOTIDE SEQUENCE</scope>
    <source>
        <strain evidence="3">R11</strain>
    </source>
</reference>
<evidence type="ECO:0000256" key="1">
    <source>
        <dbReference type="SAM" id="MobiDB-lite"/>
    </source>
</evidence>
<protein>
    <submittedName>
        <fullName evidence="3">Uncharacterized protein</fullName>
    </submittedName>
</protein>
<dbReference type="AlphaFoldDB" id="A0AB39NDK3"/>
<dbReference type="InterPro" id="IPR036852">
    <property type="entry name" value="Peptidase_S8/S53_dom_sf"/>
</dbReference>
<dbReference type="SUPFAM" id="SSF52743">
    <property type="entry name" value="Subtilisin-like"/>
    <property type="match status" value="1"/>
</dbReference>
<feature type="region of interest" description="Disordered" evidence="1">
    <location>
        <begin position="162"/>
        <end position="209"/>
    </location>
</feature>
<gene>
    <name evidence="3" type="ORF">AB5J55_41000</name>
</gene>
<dbReference type="Gene3D" id="3.40.50.200">
    <property type="entry name" value="Peptidase S8/S53 domain"/>
    <property type="match status" value="1"/>
</dbReference>
<feature type="transmembrane region" description="Helical" evidence="2">
    <location>
        <begin position="134"/>
        <end position="155"/>
    </location>
</feature>
<keyword evidence="2" id="KW-0812">Transmembrane</keyword>
<keyword evidence="2" id="KW-1133">Transmembrane helix</keyword>
<evidence type="ECO:0000313" key="3">
    <source>
        <dbReference type="EMBL" id="XDQ15576.1"/>
    </source>
</evidence>
<organism evidence="3">
    <name type="scientific">Streptomyces sp. R11</name>
    <dbReference type="NCBI Taxonomy" id="3238625"/>
    <lineage>
        <taxon>Bacteria</taxon>
        <taxon>Bacillati</taxon>
        <taxon>Actinomycetota</taxon>
        <taxon>Actinomycetes</taxon>
        <taxon>Kitasatosporales</taxon>
        <taxon>Streptomycetaceae</taxon>
        <taxon>Streptomyces</taxon>
    </lineage>
</organism>
<dbReference type="GO" id="GO:0004252">
    <property type="term" value="F:serine-type endopeptidase activity"/>
    <property type="evidence" value="ECO:0007669"/>
    <property type="project" value="InterPro"/>
</dbReference>